<evidence type="ECO:0000259" key="1">
    <source>
        <dbReference type="PROSITE" id="PS51534"/>
    </source>
</evidence>
<dbReference type="Proteomes" id="UP000693946">
    <property type="component" value="Linkage Group LG16"/>
</dbReference>
<name>A0AAV6S0W2_SOLSE</name>
<accession>A0AAV6S0W2</accession>
<keyword evidence="3" id="KW-1185">Reference proteome</keyword>
<protein>
    <recommendedName>
        <fullName evidence="1">SEFIR domain-containing protein</fullName>
    </recommendedName>
</protein>
<reference evidence="2 3" key="1">
    <citation type="journal article" date="2021" name="Sci. Rep.">
        <title>Chromosome anchoring in Senegalese sole (Solea senegalensis) reveals sex-associated markers and genome rearrangements in flatfish.</title>
        <authorList>
            <person name="Guerrero-Cozar I."/>
            <person name="Gomez-Garrido J."/>
            <person name="Berbel C."/>
            <person name="Martinez-Blanch J.F."/>
            <person name="Alioto T."/>
            <person name="Claros M.G."/>
            <person name="Gagnaire P.A."/>
            <person name="Manchado M."/>
        </authorList>
    </citation>
    <scope>NUCLEOTIDE SEQUENCE [LARGE SCALE GENOMIC DNA]</scope>
    <source>
        <strain evidence="2">Sse05_10M</strain>
    </source>
</reference>
<evidence type="ECO:0000313" key="2">
    <source>
        <dbReference type="EMBL" id="KAG7511330.1"/>
    </source>
</evidence>
<dbReference type="Pfam" id="PF08357">
    <property type="entry name" value="SEFIR"/>
    <property type="match status" value="1"/>
</dbReference>
<dbReference type="GO" id="GO:0006959">
    <property type="term" value="P:humoral immune response"/>
    <property type="evidence" value="ECO:0007669"/>
    <property type="project" value="TreeGrafter"/>
</dbReference>
<proteinExistence type="predicted"/>
<dbReference type="GO" id="GO:0043123">
    <property type="term" value="P:positive regulation of canonical NF-kappaB signal transduction"/>
    <property type="evidence" value="ECO:0007669"/>
    <property type="project" value="TreeGrafter"/>
</dbReference>
<dbReference type="InterPro" id="IPR053047">
    <property type="entry name" value="E3_ubiq_ligase_TRAF3IP2"/>
</dbReference>
<dbReference type="AlphaFoldDB" id="A0AAV6S0W2"/>
<feature type="domain" description="SEFIR" evidence="1">
    <location>
        <begin position="272"/>
        <end position="408"/>
    </location>
</feature>
<dbReference type="PANTHER" id="PTHR34257">
    <property type="entry name" value="ADAPTER PROTEIN CIKS"/>
    <property type="match status" value="1"/>
</dbReference>
<dbReference type="PROSITE" id="PS51534">
    <property type="entry name" value="SEFIR"/>
    <property type="match status" value="1"/>
</dbReference>
<sequence>MAKSEKEQVFSSTRECETSRQLWGPEVTANQIFYAKPHNDKVTPSCCTDVEYLCQRQHRGGQVRAGWPTRELMHQTQPEDFHHPCLANTRHRDLRGGCSCWDCGLNQCGRAEPANRDTTGEEYEYSAHLQSDEELEPPLPLRSDDEWQHHSLHPHHYMHSNYGLHMDVRCQSAGAGHYNPGLVNRYWSQPQPQHQPHQNVNRRACDDDQTWFHAGCVSDSTAQANVSVNVPHFSSPPVEGVSQLSVMSSGGAVAAVSRSHGSRRCVDLPDECRNVFITYSSDVCSEILPFVDFLTERGFRPAIDIFGDSIGRMDIKWKDNHLTDPSNLIIIAISPKYKADIEGLEVDSHGLHTKYIHFMMQNEFIQQGSLNFRFIPVLFLNAAQKHVPSWLRNTHVYRWPHNAEDLLLRLLREEKYAPPLVPKEPPLIIRPVTPSAAATR</sequence>
<dbReference type="EMBL" id="JAGKHQ010000008">
    <property type="protein sequence ID" value="KAG7511330.1"/>
    <property type="molecule type" value="Genomic_DNA"/>
</dbReference>
<gene>
    <name evidence="2" type="ORF">JOB18_047078</name>
</gene>
<dbReference type="PANTHER" id="PTHR34257:SF4">
    <property type="entry name" value="ADAPTER PROTEIN CIKS"/>
    <property type="match status" value="1"/>
</dbReference>
<comment type="caution">
    <text evidence="2">The sequence shown here is derived from an EMBL/GenBank/DDBJ whole genome shotgun (WGS) entry which is preliminary data.</text>
</comment>
<evidence type="ECO:0000313" key="3">
    <source>
        <dbReference type="Proteomes" id="UP000693946"/>
    </source>
</evidence>
<organism evidence="2 3">
    <name type="scientific">Solea senegalensis</name>
    <name type="common">Senegalese sole</name>
    <dbReference type="NCBI Taxonomy" id="28829"/>
    <lineage>
        <taxon>Eukaryota</taxon>
        <taxon>Metazoa</taxon>
        <taxon>Chordata</taxon>
        <taxon>Craniata</taxon>
        <taxon>Vertebrata</taxon>
        <taxon>Euteleostomi</taxon>
        <taxon>Actinopterygii</taxon>
        <taxon>Neopterygii</taxon>
        <taxon>Teleostei</taxon>
        <taxon>Neoteleostei</taxon>
        <taxon>Acanthomorphata</taxon>
        <taxon>Carangaria</taxon>
        <taxon>Pleuronectiformes</taxon>
        <taxon>Pleuronectoidei</taxon>
        <taxon>Soleidae</taxon>
        <taxon>Solea</taxon>
    </lineage>
</organism>
<dbReference type="InterPro" id="IPR013568">
    <property type="entry name" value="SEFIR_dom"/>
</dbReference>